<organism evidence="4 5">
    <name type="scientific">Sanguibacter biliveldensis</name>
    <dbReference type="NCBI Taxonomy" id="3030830"/>
    <lineage>
        <taxon>Bacteria</taxon>
        <taxon>Bacillati</taxon>
        <taxon>Actinomycetota</taxon>
        <taxon>Actinomycetes</taxon>
        <taxon>Micrococcales</taxon>
        <taxon>Sanguibacteraceae</taxon>
        <taxon>Sanguibacter</taxon>
    </lineage>
</organism>
<evidence type="ECO:0000313" key="5">
    <source>
        <dbReference type="Proteomes" id="UP001304340"/>
    </source>
</evidence>
<accession>A0AAF0Z6S0</accession>
<evidence type="ECO:0000256" key="1">
    <source>
        <dbReference type="ARBA" id="ARBA00010577"/>
    </source>
</evidence>
<gene>
    <name evidence="4" type="ORF">SANBI_003062</name>
</gene>
<keyword evidence="5" id="KW-1185">Reference proteome</keyword>
<reference evidence="5" key="1">
    <citation type="submission" date="2023-11" db="EMBL/GenBank/DDBJ databases">
        <authorList>
            <person name="Helweg L.P."/>
            <person name="Kiel A."/>
            <person name="Hitz F."/>
            <person name="Ruckert-Reed C."/>
            <person name="Busche T."/>
            <person name="Kaltschmidt B."/>
            <person name="Kaltschmidt C."/>
        </authorList>
    </citation>
    <scope>NUCLEOTIDE SEQUENCE [LARGE SCALE GENOMIC DNA]</scope>
    <source>
        <strain evidence="5">4.1</strain>
    </source>
</reference>
<dbReference type="KEGG" id="sbil:SANBI_003062"/>
<evidence type="ECO:0000256" key="2">
    <source>
        <dbReference type="ARBA" id="ARBA00022795"/>
    </source>
</evidence>
<name>A0AAF0Z6S0_9MICO</name>
<dbReference type="AlphaFoldDB" id="A0AAF0Z6S0"/>
<keyword evidence="4" id="KW-0969">Cilium</keyword>
<sequence length="181" mass="18788">MPIDTTMTTPVDTTSVKNAQGLHAGANGASTSKKSLDNETFMTLLVAQLKYQDPSSPMDTTEMMAQTTQLASMEKLTTMTDTIAESFALQMRDTAATLLGKQVSYTQADGTVKSGVAESVSYKYHVPMVVVDGVEVTLDAVQTVRTAGSTPVVPPAPTTPADPDDDTAAPGTPTAPATASA</sequence>
<evidence type="ECO:0000313" key="4">
    <source>
        <dbReference type="EMBL" id="WPF81749.1"/>
    </source>
</evidence>
<keyword evidence="2" id="KW-1005">Bacterial flagellum biogenesis</keyword>
<protein>
    <submittedName>
        <fullName evidence="4">Flagellar hook capping protein</fullName>
    </submittedName>
</protein>
<keyword evidence="4" id="KW-0966">Cell projection</keyword>
<dbReference type="RefSeq" id="WP_319156530.1">
    <property type="nucleotide sequence ID" value="NZ_CP138359.1"/>
</dbReference>
<dbReference type="GO" id="GO:0044781">
    <property type="term" value="P:bacterial-type flagellum organization"/>
    <property type="evidence" value="ECO:0007669"/>
    <property type="project" value="UniProtKB-KW"/>
</dbReference>
<dbReference type="Pfam" id="PF03963">
    <property type="entry name" value="FlgD"/>
    <property type="match status" value="1"/>
</dbReference>
<keyword evidence="4" id="KW-0282">Flagellum</keyword>
<feature type="region of interest" description="Disordered" evidence="3">
    <location>
        <begin position="147"/>
        <end position="181"/>
    </location>
</feature>
<evidence type="ECO:0000256" key="3">
    <source>
        <dbReference type="SAM" id="MobiDB-lite"/>
    </source>
</evidence>
<dbReference type="Proteomes" id="UP001304340">
    <property type="component" value="Chromosome"/>
</dbReference>
<dbReference type="InterPro" id="IPR005648">
    <property type="entry name" value="FlgD"/>
</dbReference>
<proteinExistence type="inferred from homology"/>
<feature type="compositionally biased region" description="Low complexity" evidence="3">
    <location>
        <begin position="168"/>
        <end position="181"/>
    </location>
</feature>
<dbReference type="EMBL" id="CP138359">
    <property type="protein sequence ID" value="WPF81749.1"/>
    <property type="molecule type" value="Genomic_DNA"/>
</dbReference>
<comment type="similarity">
    <text evidence="1">Belongs to the FlgD family.</text>
</comment>